<evidence type="ECO:0000256" key="5">
    <source>
        <dbReference type="ARBA" id="ARBA00022490"/>
    </source>
</evidence>
<dbReference type="Proteomes" id="UP001055712">
    <property type="component" value="Unassembled WGS sequence"/>
</dbReference>
<keyword evidence="5" id="KW-0963">Cytoplasm</keyword>
<proteinExistence type="inferred from homology"/>
<dbReference type="GO" id="GO:0000278">
    <property type="term" value="P:mitotic cell cycle"/>
    <property type="evidence" value="ECO:0007669"/>
    <property type="project" value="TreeGrafter"/>
</dbReference>
<sequence length="149" mass="16197">MASLTPAAAEGLVASLQRAQAELDFIANRLEEEFSRSCRKGEINTLSLLTRLNRLKRELPGLQDECQAVLQAKQELVDAVKAGLGANTEQLRTLQRRAGIPTDAASEETCAAFTAAVKEHDSQLQVQCAAFGEIDRQQLNQAFLQSALS</sequence>
<dbReference type="GO" id="GO:0000940">
    <property type="term" value="C:outer kinetochore"/>
    <property type="evidence" value="ECO:0007669"/>
    <property type="project" value="InterPro"/>
</dbReference>
<evidence type="ECO:0000256" key="8">
    <source>
        <dbReference type="ARBA" id="ARBA00022776"/>
    </source>
</evidence>
<evidence type="ECO:0000256" key="6">
    <source>
        <dbReference type="ARBA" id="ARBA00022618"/>
    </source>
</evidence>
<dbReference type="GO" id="GO:0005876">
    <property type="term" value="C:spindle microtubule"/>
    <property type="evidence" value="ECO:0007669"/>
    <property type="project" value="InterPro"/>
</dbReference>
<dbReference type="AlphaFoldDB" id="A0A9D4TJ48"/>
<dbReference type="OrthoDB" id="193920at2759"/>
<reference evidence="16" key="1">
    <citation type="journal article" date="2019" name="Plant J.">
        <title>Chlorella vulgaris genome assembly and annotation reveals the molecular basis for metabolic acclimation to high light conditions.</title>
        <authorList>
            <person name="Cecchin M."/>
            <person name="Marcolungo L."/>
            <person name="Rossato M."/>
            <person name="Girolomoni L."/>
            <person name="Cosentino E."/>
            <person name="Cuine S."/>
            <person name="Li-Beisson Y."/>
            <person name="Delledonne M."/>
            <person name="Ballottari M."/>
        </authorList>
    </citation>
    <scope>NUCLEOTIDE SEQUENCE</scope>
    <source>
        <strain evidence="16">211/11P</strain>
    </source>
</reference>
<keyword evidence="10" id="KW-0206">Cytoskeleton</keyword>
<dbReference type="Gene3D" id="6.10.250.1380">
    <property type="match status" value="1"/>
</dbReference>
<evidence type="ECO:0000256" key="7">
    <source>
        <dbReference type="ARBA" id="ARBA00022701"/>
    </source>
</evidence>
<keyword evidence="9" id="KW-0995">Kinetochore</keyword>
<feature type="domain" description="Ska2 N-terminal" evidence="15">
    <location>
        <begin position="7"/>
        <end position="111"/>
    </location>
</feature>
<dbReference type="GO" id="GO:0007059">
    <property type="term" value="P:chromosome segregation"/>
    <property type="evidence" value="ECO:0007669"/>
    <property type="project" value="InterPro"/>
</dbReference>
<evidence type="ECO:0000256" key="11">
    <source>
        <dbReference type="ARBA" id="ARBA00023306"/>
    </source>
</evidence>
<dbReference type="GO" id="GO:0008017">
    <property type="term" value="F:microtubule binding"/>
    <property type="evidence" value="ECO:0007669"/>
    <property type="project" value="InterPro"/>
</dbReference>
<organism evidence="16 17">
    <name type="scientific">Chlorella vulgaris</name>
    <name type="common">Green alga</name>
    <dbReference type="NCBI Taxonomy" id="3077"/>
    <lineage>
        <taxon>Eukaryota</taxon>
        <taxon>Viridiplantae</taxon>
        <taxon>Chlorophyta</taxon>
        <taxon>core chlorophytes</taxon>
        <taxon>Trebouxiophyceae</taxon>
        <taxon>Chlorellales</taxon>
        <taxon>Chlorellaceae</taxon>
        <taxon>Chlorella clade</taxon>
        <taxon>Chlorella</taxon>
    </lineage>
</organism>
<reference evidence="16" key="2">
    <citation type="submission" date="2020-11" db="EMBL/GenBank/DDBJ databases">
        <authorList>
            <person name="Cecchin M."/>
            <person name="Marcolungo L."/>
            <person name="Rossato M."/>
            <person name="Girolomoni L."/>
            <person name="Cosentino E."/>
            <person name="Cuine S."/>
            <person name="Li-Beisson Y."/>
            <person name="Delledonne M."/>
            <person name="Ballottari M."/>
        </authorList>
    </citation>
    <scope>NUCLEOTIDE SEQUENCE</scope>
    <source>
        <strain evidence="16">211/11P</strain>
        <tissue evidence="16">Whole cell</tissue>
    </source>
</reference>
<name>A0A9D4TJ48_CHLVU</name>
<protein>
    <recommendedName>
        <fullName evidence="13">Protein FAM33A</fullName>
    </recommendedName>
</protein>
<evidence type="ECO:0000259" key="15">
    <source>
        <dbReference type="Pfam" id="PF16740"/>
    </source>
</evidence>
<keyword evidence="8" id="KW-0498">Mitosis</keyword>
<keyword evidence="14" id="KW-0175">Coiled coil</keyword>
<dbReference type="EMBL" id="SIDB01000010">
    <property type="protein sequence ID" value="KAI3426973.1"/>
    <property type="molecule type" value="Genomic_DNA"/>
</dbReference>
<dbReference type="Pfam" id="PF16740">
    <property type="entry name" value="SKA2"/>
    <property type="match status" value="1"/>
</dbReference>
<evidence type="ECO:0000256" key="3">
    <source>
        <dbReference type="ARBA" id="ARBA00010684"/>
    </source>
</evidence>
<comment type="caution">
    <text evidence="16">The sequence shown here is derived from an EMBL/GenBank/DDBJ whole genome shotgun (WGS) entry which is preliminary data.</text>
</comment>
<dbReference type="InterPro" id="IPR026762">
    <property type="entry name" value="Ska2"/>
</dbReference>
<comment type="subcellular location">
    <subcellularLocation>
        <location evidence="2">Chromosome</location>
        <location evidence="2">Centromere</location>
        <location evidence="2">Kinetochore</location>
    </subcellularLocation>
    <subcellularLocation>
        <location evidence="1">Cytoplasm</location>
        <location evidence="1">Cytoskeleton</location>
        <location evidence="1">Spindle</location>
    </subcellularLocation>
</comment>
<keyword evidence="11" id="KW-0131">Cell cycle</keyword>
<comment type="similarity">
    <text evidence="3">Belongs to the SKA2 family.</text>
</comment>
<keyword evidence="4" id="KW-0158">Chromosome</keyword>
<evidence type="ECO:0000256" key="14">
    <source>
        <dbReference type="SAM" id="Coils"/>
    </source>
</evidence>
<evidence type="ECO:0000313" key="16">
    <source>
        <dbReference type="EMBL" id="KAI3426973.1"/>
    </source>
</evidence>
<keyword evidence="17" id="KW-1185">Reference proteome</keyword>
<dbReference type="PANTHER" id="PTHR32017:SF3">
    <property type="entry name" value="SPINDLE AND KINETOCHORE-ASSOCIATED PROTEIN 2"/>
    <property type="match status" value="1"/>
</dbReference>
<dbReference type="PANTHER" id="PTHR32017">
    <property type="entry name" value="SPINDLE AND KINETOCHORE-ASSOCIATED PROTEIN 2"/>
    <property type="match status" value="1"/>
</dbReference>
<evidence type="ECO:0000256" key="13">
    <source>
        <dbReference type="ARBA" id="ARBA00029651"/>
    </source>
</evidence>
<keyword evidence="6" id="KW-0132">Cell division</keyword>
<dbReference type="InterPro" id="IPR042091">
    <property type="entry name" value="Ska2_N"/>
</dbReference>
<keyword evidence="12" id="KW-0137">Centromere</keyword>
<evidence type="ECO:0000256" key="2">
    <source>
        <dbReference type="ARBA" id="ARBA00004629"/>
    </source>
</evidence>
<dbReference type="GO" id="GO:0051301">
    <property type="term" value="P:cell division"/>
    <property type="evidence" value="ECO:0007669"/>
    <property type="project" value="UniProtKB-KW"/>
</dbReference>
<accession>A0A9D4TJ48</accession>
<evidence type="ECO:0000256" key="4">
    <source>
        <dbReference type="ARBA" id="ARBA00022454"/>
    </source>
</evidence>
<evidence type="ECO:0000256" key="1">
    <source>
        <dbReference type="ARBA" id="ARBA00004186"/>
    </source>
</evidence>
<keyword evidence="7" id="KW-0493">Microtubule</keyword>
<gene>
    <name evidence="16" type="ORF">D9Q98_006917</name>
</gene>
<feature type="coiled-coil region" evidence="14">
    <location>
        <begin position="16"/>
        <end position="72"/>
    </location>
</feature>
<evidence type="ECO:0000313" key="17">
    <source>
        <dbReference type="Proteomes" id="UP001055712"/>
    </source>
</evidence>
<evidence type="ECO:0000256" key="12">
    <source>
        <dbReference type="ARBA" id="ARBA00023328"/>
    </source>
</evidence>
<evidence type="ECO:0000256" key="10">
    <source>
        <dbReference type="ARBA" id="ARBA00023212"/>
    </source>
</evidence>
<evidence type="ECO:0000256" key="9">
    <source>
        <dbReference type="ARBA" id="ARBA00022838"/>
    </source>
</evidence>